<reference evidence="5 6" key="1">
    <citation type="submission" date="2020-02" db="EMBL/GenBank/DDBJ databases">
        <authorList>
            <person name="Zhang X.-Y."/>
        </authorList>
    </citation>
    <scope>NUCLEOTIDE SEQUENCE [LARGE SCALE GENOMIC DNA]</scope>
    <source>
        <strain evidence="5 6">C33</strain>
    </source>
</reference>
<keyword evidence="2" id="KW-0328">Glycosyltransferase</keyword>
<dbReference type="AlphaFoldDB" id="A0A845VCH7"/>
<protein>
    <submittedName>
        <fullName evidence="5">Glycosyltransferase</fullName>
    </submittedName>
</protein>
<evidence type="ECO:0000256" key="2">
    <source>
        <dbReference type="ARBA" id="ARBA00022676"/>
    </source>
</evidence>
<dbReference type="GO" id="GO:0016757">
    <property type="term" value="F:glycosyltransferase activity"/>
    <property type="evidence" value="ECO:0007669"/>
    <property type="project" value="UniProtKB-KW"/>
</dbReference>
<dbReference type="InterPro" id="IPR001173">
    <property type="entry name" value="Glyco_trans_2-like"/>
</dbReference>
<dbReference type="PANTHER" id="PTHR43179">
    <property type="entry name" value="RHAMNOSYLTRANSFERASE WBBL"/>
    <property type="match status" value="1"/>
</dbReference>
<name>A0A845VCH7_9GAMM</name>
<dbReference type="PANTHER" id="PTHR43179:SF12">
    <property type="entry name" value="GALACTOFURANOSYLTRANSFERASE GLFT2"/>
    <property type="match status" value="1"/>
</dbReference>
<evidence type="ECO:0000259" key="4">
    <source>
        <dbReference type="Pfam" id="PF00535"/>
    </source>
</evidence>
<keyword evidence="6" id="KW-1185">Reference proteome</keyword>
<gene>
    <name evidence="5" type="ORF">G3I74_04470</name>
</gene>
<evidence type="ECO:0000313" key="6">
    <source>
        <dbReference type="Proteomes" id="UP000484885"/>
    </source>
</evidence>
<comment type="similarity">
    <text evidence="1">Belongs to the glycosyltransferase 2 family.</text>
</comment>
<accession>A0A845VCH7</accession>
<dbReference type="EMBL" id="JAAGSC010000034">
    <property type="protein sequence ID" value="NDY94979.1"/>
    <property type="molecule type" value="Genomic_DNA"/>
</dbReference>
<dbReference type="RefSeq" id="WP_164210391.1">
    <property type="nucleotide sequence ID" value="NZ_JAAGSC010000034.1"/>
</dbReference>
<evidence type="ECO:0000313" key="5">
    <source>
        <dbReference type="EMBL" id="NDY94979.1"/>
    </source>
</evidence>
<dbReference type="Pfam" id="PF00535">
    <property type="entry name" value="Glycos_transf_2"/>
    <property type="match status" value="1"/>
</dbReference>
<feature type="domain" description="Glycosyltransferase 2-like" evidence="4">
    <location>
        <begin position="5"/>
        <end position="175"/>
    </location>
</feature>
<keyword evidence="3 5" id="KW-0808">Transferase</keyword>
<sequence length="271" mass="29121">MTAAVVVPVFNAAQETRRCLDALALKLDKDSAGVIVIDDASTDPAVATVLAELPSEWVAVRNEQNLGFVATANLGMALAGRADVILLNSDTEVSTGWLEAMLDCAASDARIASVTPLTNHGEIASVPEFCRPNRWPNDPDRWARAARESGPATYPDIPTAVGFCMYLRRAAIDEIGGFDELAFGRGYGEENDWCCRASAAGWRHVLCDHAFVAHEGGASFGPLGLKPGGEAMDTLLARHPDYMARVRAFIKADPFAARRRQIAACYQQLAS</sequence>
<comment type="caution">
    <text evidence="5">The sequence shown here is derived from an EMBL/GenBank/DDBJ whole genome shotgun (WGS) entry which is preliminary data.</text>
</comment>
<dbReference type="Proteomes" id="UP000484885">
    <property type="component" value="Unassembled WGS sequence"/>
</dbReference>
<dbReference type="SUPFAM" id="SSF53448">
    <property type="entry name" value="Nucleotide-diphospho-sugar transferases"/>
    <property type="match status" value="1"/>
</dbReference>
<dbReference type="InterPro" id="IPR029044">
    <property type="entry name" value="Nucleotide-diphossugar_trans"/>
</dbReference>
<organism evidence="5 6">
    <name type="scientific">Wenzhouxiangella limi</name>
    <dbReference type="NCBI Taxonomy" id="2707351"/>
    <lineage>
        <taxon>Bacteria</taxon>
        <taxon>Pseudomonadati</taxon>
        <taxon>Pseudomonadota</taxon>
        <taxon>Gammaproteobacteria</taxon>
        <taxon>Chromatiales</taxon>
        <taxon>Wenzhouxiangellaceae</taxon>
        <taxon>Wenzhouxiangella</taxon>
    </lineage>
</organism>
<proteinExistence type="inferred from homology"/>
<dbReference type="Gene3D" id="3.90.550.10">
    <property type="entry name" value="Spore Coat Polysaccharide Biosynthesis Protein SpsA, Chain A"/>
    <property type="match status" value="1"/>
</dbReference>
<evidence type="ECO:0000256" key="1">
    <source>
        <dbReference type="ARBA" id="ARBA00006739"/>
    </source>
</evidence>
<evidence type="ECO:0000256" key="3">
    <source>
        <dbReference type="ARBA" id="ARBA00022679"/>
    </source>
</evidence>